<feature type="compositionally biased region" description="Low complexity" evidence="3">
    <location>
        <begin position="30"/>
        <end position="46"/>
    </location>
</feature>
<dbReference type="Proteomes" id="UP000824263">
    <property type="component" value="Unassembled WGS sequence"/>
</dbReference>
<feature type="compositionally biased region" description="Polar residues" evidence="3">
    <location>
        <begin position="18"/>
        <end position="29"/>
    </location>
</feature>
<dbReference type="GO" id="GO:0044781">
    <property type="term" value="P:bacterial-type flagellum organization"/>
    <property type="evidence" value="ECO:0007669"/>
    <property type="project" value="UniProtKB-KW"/>
</dbReference>
<comment type="similarity">
    <text evidence="1">Belongs to the FlgD family.</text>
</comment>
<evidence type="ECO:0008006" key="6">
    <source>
        <dbReference type="Google" id="ProtNLM"/>
    </source>
</evidence>
<evidence type="ECO:0000256" key="1">
    <source>
        <dbReference type="ARBA" id="ARBA00010577"/>
    </source>
</evidence>
<feature type="region of interest" description="Disordered" evidence="3">
    <location>
        <begin position="18"/>
        <end position="50"/>
    </location>
</feature>
<dbReference type="AlphaFoldDB" id="A0A9D1UF28"/>
<sequence length="191" mass="19839">MPDISNVSALAGLGVYGNSTSQNTRAASQTTSSGETSSTTGTSTTENAKNPYEITMSDFYQLLATQLQYQDADNPMDTSEMVSQMVQTQMSSAIQQMSAAVTDLTTVNLVNYASSMMGKEVTVALVDDKGNYTGEELTGVVSGVSLGTVPTVVINGKEYVLAQIMSVGDVPPREEGSEGSEGAGDSGETTA</sequence>
<dbReference type="InterPro" id="IPR005648">
    <property type="entry name" value="FlgD"/>
</dbReference>
<dbReference type="Pfam" id="PF03963">
    <property type="entry name" value="FlgD"/>
    <property type="match status" value="1"/>
</dbReference>
<dbReference type="EMBL" id="DXGF01000133">
    <property type="protein sequence ID" value="HIW84120.1"/>
    <property type="molecule type" value="Genomic_DNA"/>
</dbReference>
<evidence type="ECO:0000313" key="5">
    <source>
        <dbReference type="Proteomes" id="UP000824263"/>
    </source>
</evidence>
<accession>A0A9D1UF28</accession>
<evidence type="ECO:0000313" key="4">
    <source>
        <dbReference type="EMBL" id="HIW84120.1"/>
    </source>
</evidence>
<evidence type="ECO:0000256" key="2">
    <source>
        <dbReference type="ARBA" id="ARBA00022795"/>
    </source>
</evidence>
<proteinExistence type="inferred from homology"/>
<gene>
    <name evidence="4" type="ORF">H9873_07355</name>
</gene>
<protein>
    <recommendedName>
        <fullName evidence="6">Flagellar hook capping protein</fullName>
    </recommendedName>
</protein>
<reference evidence="4" key="2">
    <citation type="submission" date="2021-04" db="EMBL/GenBank/DDBJ databases">
        <authorList>
            <person name="Gilroy R."/>
        </authorList>
    </citation>
    <scope>NUCLEOTIDE SEQUENCE</scope>
    <source>
        <strain evidence="4">ChiSxjej1B13-11762</strain>
    </source>
</reference>
<reference evidence="4" key="1">
    <citation type="journal article" date="2021" name="PeerJ">
        <title>Extensive microbial diversity within the chicken gut microbiome revealed by metagenomics and culture.</title>
        <authorList>
            <person name="Gilroy R."/>
            <person name="Ravi A."/>
            <person name="Getino M."/>
            <person name="Pursley I."/>
            <person name="Horton D.L."/>
            <person name="Alikhan N.F."/>
            <person name="Baker D."/>
            <person name="Gharbi K."/>
            <person name="Hall N."/>
            <person name="Watson M."/>
            <person name="Adriaenssens E.M."/>
            <person name="Foster-Nyarko E."/>
            <person name="Jarju S."/>
            <person name="Secka A."/>
            <person name="Antonio M."/>
            <person name="Oren A."/>
            <person name="Chaudhuri R.R."/>
            <person name="La Ragione R."/>
            <person name="Hildebrand F."/>
            <person name="Pallen M.J."/>
        </authorList>
    </citation>
    <scope>NUCLEOTIDE SEQUENCE</scope>
    <source>
        <strain evidence="4">ChiSxjej1B13-11762</strain>
    </source>
</reference>
<evidence type="ECO:0000256" key="3">
    <source>
        <dbReference type="SAM" id="MobiDB-lite"/>
    </source>
</evidence>
<organism evidence="4 5">
    <name type="scientific">Candidatus Dorea gallistercoris</name>
    <dbReference type="NCBI Taxonomy" id="2838542"/>
    <lineage>
        <taxon>Bacteria</taxon>
        <taxon>Bacillati</taxon>
        <taxon>Bacillota</taxon>
        <taxon>Clostridia</taxon>
        <taxon>Lachnospirales</taxon>
        <taxon>Lachnospiraceae</taxon>
        <taxon>Dorea</taxon>
    </lineage>
</organism>
<name>A0A9D1UF28_9FIRM</name>
<comment type="caution">
    <text evidence="4">The sequence shown here is derived from an EMBL/GenBank/DDBJ whole genome shotgun (WGS) entry which is preliminary data.</text>
</comment>
<keyword evidence="2" id="KW-1005">Bacterial flagellum biogenesis</keyword>
<feature type="region of interest" description="Disordered" evidence="3">
    <location>
        <begin position="169"/>
        <end position="191"/>
    </location>
</feature>